<name>A0A291GGA2_9RHOB</name>
<sequence>MSQLYSMIRGNHIFSKSGTFEGLIAKDAVIEEGVELTLKGMVGGNIVVKPGAALYLKAMVGGCIHNHGGRLHPVT</sequence>
<dbReference type="EMBL" id="CP022196">
    <property type="protein sequence ID" value="ATG49235.1"/>
    <property type="molecule type" value="Genomic_DNA"/>
</dbReference>
<accession>A0A291GGA2</accession>
<dbReference type="RefSeq" id="WP_066710161.1">
    <property type="nucleotide sequence ID" value="NZ_CP022196.1"/>
</dbReference>
<dbReference type="OrthoDB" id="7510721at2"/>
<evidence type="ECO:0000313" key="2">
    <source>
        <dbReference type="Proteomes" id="UP000217935"/>
    </source>
</evidence>
<dbReference type="AlphaFoldDB" id="A0A291GGA2"/>
<gene>
    <name evidence="1" type="ORF">CEW89_17640</name>
</gene>
<dbReference type="Proteomes" id="UP000217935">
    <property type="component" value="Chromosome"/>
</dbReference>
<protein>
    <submittedName>
        <fullName evidence="1">Uncharacterized protein</fullName>
    </submittedName>
</protein>
<organism evidence="1 2">
    <name type="scientific">Celeribacter ethanolicus</name>
    <dbReference type="NCBI Taxonomy" id="1758178"/>
    <lineage>
        <taxon>Bacteria</taxon>
        <taxon>Pseudomonadati</taxon>
        <taxon>Pseudomonadota</taxon>
        <taxon>Alphaproteobacteria</taxon>
        <taxon>Rhodobacterales</taxon>
        <taxon>Roseobacteraceae</taxon>
        <taxon>Celeribacter</taxon>
    </lineage>
</organism>
<dbReference type="KEGG" id="ceh:CEW89_17640"/>
<proteinExistence type="predicted"/>
<keyword evidence="2" id="KW-1185">Reference proteome</keyword>
<evidence type="ECO:0000313" key="1">
    <source>
        <dbReference type="EMBL" id="ATG49235.1"/>
    </source>
</evidence>
<reference evidence="1 2" key="1">
    <citation type="submission" date="2017-06" db="EMBL/GenBank/DDBJ databases">
        <title>Celeribacter sp. TSPH2 complete genome sequence.</title>
        <authorList>
            <person name="Woo J.-H."/>
            <person name="Kim H.-S."/>
        </authorList>
    </citation>
    <scope>NUCLEOTIDE SEQUENCE [LARGE SCALE GENOMIC DNA]</scope>
    <source>
        <strain evidence="1 2">TSPH2</strain>
    </source>
</reference>